<organism evidence="2 3">
    <name type="scientific">Pleionea mediterranea</name>
    <dbReference type="NCBI Taxonomy" id="523701"/>
    <lineage>
        <taxon>Bacteria</taxon>
        <taxon>Pseudomonadati</taxon>
        <taxon>Pseudomonadota</taxon>
        <taxon>Gammaproteobacteria</taxon>
        <taxon>Oceanospirillales</taxon>
        <taxon>Pleioneaceae</taxon>
        <taxon>Pleionea</taxon>
    </lineage>
</organism>
<protein>
    <recommendedName>
        <fullName evidence="4">Copper(I)-binding protein</fullName>
    </recommendedName>
</protein>
<reference evidence="2 3" key="1">
    <citation type="submission" date="2018-05" db="EMBL/GenBank/DDBJ databases">
        <title>Genomic Encyclopedia of Type Strains, Phase IV (KMG-IV): sequencing the most valuable type-strain genomes for metagenomic binning, comparative biology and taxonomic classification.</title>
        <authorList>
            <person name="Goeker M."/>
        </authorList>
    </citation>
    <scope>NUCLEOTIDE SEQUENCE [LARGE SCALE GENOMIC DNA]</scope>
    <source>
        <strain evidence="2 3">DSM 25350</strain>
    </source>
</reference>
<keyword evidence="3" id="KW-1185">Reference proteome</keyword>
<feature type="compositionally biased region" description="Polar residues" evidence="1">
    <location>
        <begin position="1"/>
        <end position="10"/>
    </location>
</feature>
<dbReference type="Proteomes" id="UP000245790">
    <property type="component" value="Unassembled WGS sequence"/>
</dbReference>
<comment type="caution">
    <text evidence="2">The sequence shown here is derived from an EMBL/GenBank/DDBJ whole genome shotgun (WGS) entry which is preliminary data.</text>
</comment>
<dbReference type="EMBL" id="QGGU01000010">
    <property type="protein sequence ID" value="PWK47965.1"/>
    <property type="molecule type" value="Genomic_DNA"/>
</dbReference>
<dbReference type="InterPro" id="IPR007410">
    <property type="entry name" value="LpqE-like"/>
</dbReference>
<evidence type="ECO:0000313" key="3">
    <source>
        <dbReference type="Proteomes" id="UP000245790"/>
    </source>
</evidence>
<dbReference type="AlphaFoldDB" id="A0A316FIM7"/>
<feature type="region of interest" description="Disordered" evidence="1">
    <location>
        <begin position="1"/>
        <end position="26"/>
    </location>
</feature>
<name>A0A316FIM7_9GAMM</name>
<dbReference type="Gene3D" id="2.60.40.1890">
    <property type="entry name" value="PCu(A)C copper chaperone"/>
    <property type="match status" value="1"/>
</dbReference>
<evidence type="ECO:0008006" key="4">
    <source>
        <dbReference type="Google" id="ProtNLM"/>
    </source>
</evidence>
<dbReference type="SUPFAM" id="SSF110087">
    <property type="entry name" value="DR1885-like metal-binding protein"/>
    <property type="match status" value="1"/>
</dbReference>
<evidence type="ECO:0000256" key="1">
    <source>
        <dbReference type="SAM" id="MobiDB-lite"/>
    </source>
</evidence>
<dbReference type="PANTHER" id="PTHR36302:SF1">
    <property type="entry name" value="COPPER CHAPERONE PCU(A)C"/>
    <property type="match status" value="1"/>
</dbReference>
<sequence length="150" mass="16565">MGFTQLSASEAESKQDSNLENKQDSKQDTEILKIENAWVRSVLPVQRSTAMYMTLTNHSSTAVELLEVTLDIAKHSMMHQTVEQEGVSSMKHQSSITLAPKQTVEFNPGGLHVMLMGLNHPVSEQQVVNGVLHFSDGSKQKFTVPVKSAE</sequence>
<evidence type="ECO:0000313" key="2">
    <source>
        <dbReference type="EMBL" id="PWK47965.1"/>
    </source>
</evidence>
<dbReference type="Pfam" id="PF04314">
    <property type="entry name" value="PCuAC"/>
    <property type="match status" value="1"/>
</dbReference>
<dbReference type="InterPro" id="IPR036182">
    <property type="entry name" value="PCuAC_sf"/>
</dbReference>
<proteinExistence type="predicted"/>
<dbReference type="InterPro" id="IPR058248">
    <property type="entry name" value="Lxx211020-like"/>
</dbReference>
<gene>
    <name evidence="2" type="ORF">C8D97_110181</name>
</gene>
<feature type="compositionally biased region" description="Basic and acidic residues" evidence="1">
    <location>
        <begin position="11"/>
        <end position="26"/>
    </location>
</feature>
<accession>A0A316FIM7</accession>
<dbReference type="PANTHER" id="PTHR36302">
    <property type="entry name" value="BLR7088 PROTEIN"/>
    <property type="match status" value="1"/>
</dbReference>